<reference evidence="3 4" key="1">
    <citation type="submission" date="2024-04" db="EMBL/GenBank/DDBJ databases">
        <title>Human intestinal bacterial collection.</title>
        <authorList>
            <person name="Pauvert C."/>
            <person name="Hitch T.C.A."/>
            <person name="Clavel T."/>
        </authorList>
    </citation>
    <scope>NUCLEOTIDE SEQUENCE [LARGE SCALE GENOMIC DNA]</scope>
    <source>
        <strain evidence="3 4">CLA-AA-H145</strain>
    </source>
</reference>
<sequence length="1612" mass="170513">MKRLLLIWALFLCSLTAAFAQFSGSGSGTKDDPYLIFYAEQLNQMRNFLGKDSVYFNLMSDIDLTEWIEENNPGQGWQPIGVESACFKGFFIGNNHTISGVTISRPSEDNIGFFGYIKNSHIENLTLITDKVEGKGFVAPLAGVAIGSTFKDVIVTSSLIKSTADYSGGLVGSAASCTLDNISVKGQLESTSNNIGGIIGFARNTNFTDCTFDGNITAGRAVGGILGQGYEVSITNTNVTGNIKQGDYLGGILGFARAKCTLNNANYKGNVSGTERLGGIIGYINEEGSVSITSCRSNGEIIGTSDYVGGIVGLSEGGSITEVKKCNHVGDIKGGNCIGGIIGSISSNTYQDKDVTLNQCKHVRGNDVGGVIKNPVVTYYNDELVDEGNRIIEINNNLSICNLQCKGNYVGGIIGYDQGNYGTRLISTSMCPFGDTRYKYGKGSVVLNATNNLYSGAIIGKSYLGGIVGKKIMGVLSNNLAIGSIKGDCVIGGILGAGFQTSKGGVSIKANVSAMSMLSCTIDTIGRIFGKVDNTNDIGTSGTKFQNLGLSSLLLSKAGIVQSVIDNLQNGIGYGSSSLRLKANYVSMDWDFNNDWTIQETETYPYKPWQAAPPKITSNLVSQETTISGKSIDGGTVYIEVGDSYKSSVVCNGNQWSFSVPALQSGDPVRLYAVVDGKGQSPYTDATVNYPGSGTEADPYRVYTAADLQGVYKKGFYKLMNDIDLTEWINKYSPTEGWPAIGKNGVTAVYFDGGGHKITGLWCNTTAGYNGLFSNFPAGYIKNLTVETASGKSVKGGDYTAVLIGRMTNGKIENVTVKGNAEGSNHVGGITGMTSEMKFNNVNYEGETISSSTKDIYIGGLAGLADGSVDVISSYAKVKLTTTGSNANAGGIFGKGSNVILKNSHAETTAKTSGDSTFVGGLVGVTEATDSITKCYSEGTLSATGAKSYVGGLVGINKSEGLIENCYSIADATSTLYAAGLVAYNYGKVSNSYSKGNVNSEFYGAGVVGYNDGAKATVNNLVAGNPQVNVTDKSGWSIRVLGGFKNGAAQPGENNYALSTMILSVNGVPKKVTDNILDGYAKTEDELKSEATYEKLGWSFSRVWKIDEANGWPTLDMTVYGLVTSVTLDQKTVTVKKGQTVTLKATVKPDDATNKTVAWSSSDTSIATVKDGVVRGVGNGKATIIATSTDGTNLSDSAIVTVYAPVNDTIVLKDTTTLKNKTIMYPVYLNNEDPVCSFQLDVYLPDGIDIAKNSKGKYDIQFAGRQEDTHSITSNKISTGAVRVIAFSIANDNFSGKSGALVNIPITIGDVAKGDYNISIRNIVLADASEKEYYCQDANGVIHVNDVIMGDANSDGKVSLADVNSTVNYIAEKPSGSFCFAAADMNNNGIINVSDVNAIVNVLAEVKTPASAKKNFLATANEVTTNDKMYCSNITVVPGETATLPVNLENSGKYCSFQFDILLPKGITVDSTVNQSGKVRYSASLVTSRCVDHSLTSNLIRGNRYRVIVFSLSNTDVEGANGPVVNIKLKAEKDAAEGDYTLKMERVVLATADEKEYYPADSESTVTVSANTGVNSISIDPSSVKVYDLQGRKVNKPTQGVYIVNGKKVVIK</sequence>
<dbReference type="EMBL" id="JBBNFP010000066">
    <property type="protein sequence ID" value="MEQ2487680.1"/>
    <property type="molecule type" value="Genomic_DNA"/>
</dbReference>
<feature type="signal peptide" evidence="1">
    <location>
        <begin position="1"/>
        <end position="20"/>
    </location>
</feature>
<dbReference type="RefSeq" id="WP_215760744.1">
    <property type="nucleotide sequence ID" value="NZ_JAHKBE010000067.1"/>
</dbReference>
<dbReference type="InterPro" id="IPR016134">
    <property type="entry name" value="Dockerin_dom"/>
</dbReference>
<dbReference type="Pfam" id="PF02368">
    <property type="entry name" value="Big_2"/>
    <property type="match status" value="1"/>
</dbReference>
<dbReference type="Gene3D" id="2.160.20.110">
    <property type="match status" value="2"/>
</dbReference>
<evidence type="ECO:0000313" key="4">
    <source>
        <dbReference type="Proteomes" id="UP001487296"/>
    </source>
</evidence>
<dbReference type="InterPro" id="IPR003343">
    <property type="entry name" value="Big_2"/>
</dbReference>
<accession>A0ABV1FTQ7</accession>
<dbReference type="InterPro" id="IPR018247">
    <property type="entry name" value="EF_Hand_1_Ca_BS"/>
</dbReference>
<keyword evidence="1" id="KW-0732">Signal</keyword>
<dbReference type="InterPro" id="IPR036439">
    <property type="entry name" value="Dockerin_dom_sf"/>
</dbReference>
<dbReference type="PROSITE" id="PS00018">
    <property type="entry name" value="EF_HAND_1"/>
    <property type="match status" value="1"/>
</dbReference>
<dbReference type="PROSITE" id="PS51766">
    <property type="entry name" value="DOCKERIN"/>
    <property type="match status" value="1"/>
</dbReference>
<dbReference type="SMART" id="SM00635">
    <property type="entry name" value="BID_2"/>
    <property type="match status" value="1"/>
</dbReference>
<dbReference type="Gene3D" id="1.10.1330.10">
    <property type="entry name" value="Dockerin domain"/>
    <property type="match status" value="1"/>
</dbReference>
<dbReference type="Gene3D" id="2.60.40.680">
    <property type="match status" value="2"/>
</dbReference>
<comment type="caution">
    <text evidence="3">The sequence shown here is derived from an EMBL/GenBank/DDBJ whole genome shotgun (WGS) entry which is preliminary data.</text>
</comment>
<dbReference type="Proteomes" id="UP001487296">
    <property type="component" value="Unassembled WGS sequence"/>
</dbReference>
<gene>
    <name evidence="3" type="ORF">AAAT34_11595</name>
</gene>
<protein>
    <submittedName>
        <fullName evidence="3">Ig-like domain-containing protein</fullName>
    </submittedName>
</protein>
<feature type="chain" id="PRO_5045138720" evidence="1">
    <location>
        <begin position="21"/>
        <end position="1612"/>
    </location>
</feature>
<dbReference type="Gene3D" id="2.60.40.1080">
    <property type="match status" value="1"/>
</dbReference>
<dbReference type="Pfam" id="PF00404">
    <property type="entry name" value="Dockerin_1"/>
    <property type="match status" value="1"/>
</dbReference>
<dbReference type="SUPFAM" id="SSF63446">
    <property type="entry name" value="Type I dockerin domain"/>
    <property type="match status" value="1"/>
</dbReference>
<evidence type="ECO:0000256" key="1">
    <source>
        <dbReference type="SAM" id="SignalP"/>
    </source>
</evidence>
<dbReference type="SUPFAM" id="SSF49373">
    <property type="entry name" value="Invasin/intimin cell-adhesion fragments"/>
    <property type="match status" value="1"/>
</dbReference>
<keyword evidence="4" id="KW-1185">Reference proteome</keyword>
<dbReference type="InterPro" id="IPR002105">
    <property type="entry name" value="Dockerin_1_rpt"/>
</dbReference>
<evidence type="ECO:0000313" key="3">
    <source>
        <dbReference type="EMBL" id="MEQ2487680.1"/>
    </source>
</evidence>
<dbReference type="SUPFAM" id="SSF49384">
    <property type="entry name" value="Carbohydrate-binding domain"/>
    <property type="match status" value="1"/>
</dbReference>
<organism evidence="3 4">
    <name type="scientific">Hallella faecis</name>
    <dbReference type="NCBI Taxonomy" id="2841596"/>
    <lineage>
        <taxon>Bacteria</taxon>
        <taxon>Pseudomonadati</taxon>
        <taxon>Bacteroidota</taxon>
        <taxon>Bacteroidia</taxon>
        <taxon>Bacteroidales</taxon>
        <taxon>Prevotellaceae</taxon>
        <taxon>Hallella</taxon>
    </lineage>
</organism>
<dbReference type="InterPro" id="IPR008964">
    <property type="entry name" value="Invasin/intimin_cell_adhesion"/>
</dbReference>
<dbReference type="InterPro" id="IPR008965">
    <property type="entry name" value="CBM2/CBM3_carb-bd_dom_sf"/>
</dbReference>
<name>A0ABV1FTQ7_9BACT</name>
<feature type="domain" description="Dockerin" evidence="2">
    <location>
        <begin position="1345"/>
        <end position="1410"/>
    </location>
</feature>
<proteinExistence type="predicted"/>
<evidence type="ECO:0000259" key="2">
    <source>
        <dbReference type="PROSITE" id="PS51766"/>
    </source>
</evidence>